<dbReference type="EMBL" id="CAVNYO010000165">
    <property type="protein sequence ID" value="CAK5270334.1"/>
    <property type="molecule type" value="Genomic_DNA"/>
</dbReference>
<comment type="caution">
    <text evidence="1">The sequence shown here is derived from an EMBL/GenBank/DDBJ whole genome shotgun (WGS) entry which is preliminary data.</text>
</comment>
<dbReference type="AlphaFoldDB" id="A0AAD2H8W1"/>
<organism evidence="1 2">
    <name type="scientific">Mycena citricolor</name>
    <dbReference type="NCBI Taxonomy" id="2018698"/>
    <lineage>
        <taxon>Eukaryota</taxon>
        <taxon>Fungi</taxon>
        <taxon>Dikarya</taxon>
        <taxon>Basidiomycota</taxon>
        <taxon>Agaricomycotina</taxon>
        <taxon>Agaricomycetes</taxon>
        <taxon>Agaricomycetidae</taxon>
        <taxon>Agaricales</taxon>
        <taxon>Marasmiineae</taxon>
        <taxon>Mycenaceae</taxon>
        <taxon>Mycena</taxon>
    </lineage>
</organism>
<reference evidence="1" key="1">
    <citation type="submission" date="2023-11" db="EMBL/GenBank/DDBJ databases">
        <authorList>
            <person name="De Vega J J."/>
            <person name="De Vega J J."/>
        </authorList>
    </citation>
    <scope>NUCLEOTIDE SEQUENCE</scope>
</reference>
<name>A0AAD2H8W1_9AGAR</name>
<protein>
    <submittedName>
        <fullName evidence="1">Uncharacterized protein</fullName>
    </submittedName>
</protein>
<evidence type="ECO:0000313" key="2">
    <source>
        <dbReference type="Proteomes" id="UP001295794"/>
    </source>
</evidence>
<evidence type="ECO:0000313" key="1">
    <source>
        <dbReference type="EMBL" id="CAK5270334.1"/>
    </source>
</evidence>
<proteinExistence type="predicted"/>
<sequence length="155" mass="17237">MRWAVRVAVICVATESHLYARSDNDHRTRKVGSVRSQESSMNAGFGWQLDTRSQERHQQDIHVEQCVRNRCTGPTGSLYSKRSSADPPSSQCDNKLLALVIACDEPLDVGNKVAKLTTGSVHHGIDVDGKHTSRTRFCPFGRGHTGMYAEHAYLK</sequence>
<keyword evidence="2" id="KW-1185">Reference proteome</keyword>
<accession>A0AAD2H8W1</accession>
<gene>
    <name evidence="1" type="ORF">MYCIT1_LOCUS14667</name>
</gene>
<dbReference type="Proteomes" id="UP001295794">
    <property type="component" value="Unassembled WGS sequence"/>
</dbReference>